<evidence type="ECO:0000313" key="3">
    <source>
        <dbReference type="Proteomes" id="UP000198217"/>
    </source>
</evidence>
<feature type="compositionally biased region" description="Basic and acidic residues" evidence="1">
    <location>
        <begin position="92"/>
        <end position="102"/>
    </location>
</feature>
<dbReference type="EMBL" id="LT607750">
    <property type="protein sequence ID" value="SCG58222.1"/>
    <property type="molecule type" value="Genomic_DNA"/>
</dbReference>
<accession>A0A1C5IIL3</accession>
<organism evidence="2 3">
    <name type="scientific">Micromonospora echinaurantiaca</name>
    <dbReference type="NCBI Taxonomy" id="47857"/>
    <lineage>
        <taxon>Bacteria</taxon>
        <taxon>Bacillati</taxon>
        <taxon>Actinomycetota</taxon>
        <taxon>Actinomycetes</taxon>
        <taxon>Micromonosporales</taxon>
        <taxon>Micromonosporaceae</taxon>
        <taxon>Micromonospora</taxon>
    </lineage>
</organism>
<protein>
    <submittedName>
        <fullName evidence="2">Uncharacterized protein</fullName>
    </submittedName>
</protein>
<sequence length="102" mass="11601">MGALLDQDDLIKQLTRMLNALTALDLPHNDLVVPAIGLDPATMISYGTVNVPRNTANFGFGQIVRRTKRGINQFRSRRDQSPRALRRPARRLLPERLSRRLQ</sequence>
<proteinExistence type="predicted"/>
<name>A0A1C5IIL3_9ACTN</name>
<feature type="region of interest" description="Disordered" evidence="1">
    <location>
        <begin position="71"/>
        <end position="102"/>
    </location>
</feature>
<gene>
    <name evidence="2" type="ORF">GA0070609_3428</name>
</gene>
<evidence type="ECO:0000256" key="1">
    <source>
        <dbReference type="SAM" id="MobiDB-lite"/>
    </source>
</evidence>
<dbReference type="AlphaFoldDB" id="A0A1C5IIL3"/>
<dbReference type="Proteomes" id="UP000198217">
    <property type="component" value="Chromosome I"/>
</dbReference>
<keyword evidence="3" id="KW-1185">Reference proteome</keyword>
<evidence type="ECO:0000313" key="2">
    <source>
        <dbReference type="EMBL" id="SCG58222.1"/>
    </source>
</evidence>
<reference evidence="2 3" key="1">
    <citation type="submission" date="2016-06" db="EMBL/GenBank/DDBJ databases">
        <authorList>
            <person name="Kjaerup R.B."/>
            <person name="Dalgaard T.S."/>
            <person name="Juul-Madsen H.R."/>
        </authorList>
    </citation>
    <scope>NUCLEOTIDE SEQUENCE [LARGE SCALE GENOMIC DNA]</scope>
    <source>
        <strain evidence="2 3">DSM 43904</strain>
    </source>
</reference>